<accession>A0A1M2W7R6</accession>
<keyword evidence="2" id="KW-0812">Transmembrane</keyword>
<feature type="compositionally biased region" description="Basic and acidic residues" evidence="1">
    <location>
        <begin position="78"/>
        <end position="94"/>
    </location>
</feature>
<keyword evidence="2" id="KW-1133">Transmembrane helix</keyword>
<dbReference type="Proteomes" id="UP000184267">
    <property type="component" value="Unassembled WGS sequence"/>
</dbReference>
<feature type="transmembrane region" description="Helical" evidence="2">
    <location>
        <begin position="39"/>
        <end position="60"/>
    </location>
</feature>
<evidence type="ECO:0000256" key="2">
    <source>
        <dbReference type="SAM" id="Phobius"/>
    </source>
</evidence>
<sequence length="116" mass="13369">MPPGPRFLLEHLHYIVVPPSFPFLAVFLSRRFFDVSVPTWALVPLVVLSIPLSFFVYVVWRKFSWSRSAAAHGAKLPPETKRRDAQTTDSEKRYPRASYCKNSPEGHKLTRRGRSL</sequence>
<dbReference type="AlphaFoldDB" id="A0A1M2W7R6"/>
<evidence type="ECO:0000313" key="4">
    <source>
        <dbReference type="Proteomes" id="UP000184267"/>
    </source>
</evidence>
<feature type="region of interest" description="Disordered" evidence="1">
    <location>
        <begin position="69"/>
        <end position="116"/>
    </location>
</feature>
<feature type="transmembrane region" description="Helical" evidence="2">
    <location>
        <begin position="12"/>
        <end position="33"/>
    </location>
</feature>
<gene>
    <name evidence="3" type="ORF">TRAPUB_4308</name>
</gene>
<dbReference type="STRING" id="154538.A0A1M2W7R6"/>
<keyword evidence="2" id="KW-0472">Membrane</keyword>
<reference evidence="3 4" key="1">
    <citation type="submission" date="2016-10" db="EMBL/GenBank/DDBJ databases">
        <title>Genome sequence of the basidiomycete white-rot fungus Trametes pubescens.</title>
        <authorList>
            <person name="Makela M.R."/>
            <person name="Granchi Z."/>
            <person name="Peng M."/>
            <person name="De Vries R.P."/>
            <person name="Grigoriev I."/>
            <person name="Riley R."/>
            <person name="Hilden K."/>
        </authorList>
    </citation>
    <scope>NUCLEOTIDE SEQUENCE [LARGE SCALE GENOMIC DNA]</scope>
    <source>
        <strain evidence="3 4">FBCC735</strain>
    </source>
</reference>
<proteinExistence type="predicted"/>
<comment type="caution">
    <text evidence="3">The sequence shown here is derived from an EMBL/GenBank/DDBJ whole genome shotgun (WGS) entry which is preliminary data.</text>
</comment>
<evidence type="ECO:0000256" key="1">
    <source>
        <dbReference type="SAM" id="MobiDB-lite"/>
    </source>
</evidence>
<dbReference type="EMBL" id="MNAD01000136">
    <property type="protein sequence ID" value="OJT15760.1"/>
    <property type="molecule type" value="Genomic_DNA"/>
</dbReference>
<organism evidence="3 4">
    <name type="scientific">Trametes pubescens</name>
    <name type="common">White-rot fungus</name>
    <dbReference type="NCBI Taxonomy" id="154538"/>
    <lineage>
        <taxon>Eukaryota</taxon>
        <taxon>Fungi</taxon>
        <taxon>Dikarya</taxon>
        <taxon>Basidiomycota</taxon>
        <taxon>Agaricomycotina</taxon>
        <taxon>Agaricomycetes</taxon>
        <taxon>Polyporales</taxon>
        <taxon>Polyporaceae</taxon>
        <taxon>Trametes</taxon>
    </lineage>
</organism>
<keyword evidence="4" id="KW-1185">Reference proteome</keyword>
<protein>
    <submittedName>
        <fullName evidence="3">Uncharacterized protein</fullName>
    </submittedName>
</protein>
<evidence type="ECO:0000313" key="3">
    <source>
        <dbReference type="EMBL" id="OJT15760.1"/>
    </source>
</evidence>
<name>A0A1M2W7R6_TRAPU</name>